<evidence type="ECO:0000313" key="1">
    <source>
        <dbReference type="EMBL" id="SIR25914.1"/>
    </source>
</evidence>
<reference evidence="1 2" key="1">
    <citation type="submission" date="2017-01" db="EMBL/GenBank/DDBJ databases">
        <authorList>
            <person name="Varghese N."/>
            <person name="Submissions S."/>
        </authorList>
    </citation>
    <scope>NUCLEOTIDE SEQUENCE [LARGE SCALE GENOMIC DNA]</scope>
    <source>
        <strain evidence="1 2">ATCC 700171</strain>
    </source>
</reference>
<dbReference type="AlphaFoldDB" id="A0A1N6ZGL6"/>
<proteinExistence type="predicted"/>
<evidence type="ECO:0000313" key="2">
    <source>
        <dbReference type="Proteomes" id="UP000323956"/>
    </source>
</evidence>
<dbReference type="EMBL" id="FTMK01000034">
    <property type="protein sequence ID" value="SIR25914.1"/>
    <property type="molecule type" value="Genomic_DNA"/>
</dbReference>
<sequence>MDATLAPVAFGKIVATLHGSDVFDGGVRVVTQKVEATTGAQGEWSLELIVNGEGEAGTTTWTVEGYNQYVVKVFEAKALFLASALAVTLGDLERMSAQNLRAAREAGAARLVVASDHESYLALPEAERRPGDLVLVDGLERPVAIQGPVEKRIFDGVTQIFHGTQPAMLLDANGAVLVGQTVHAVAPAITRQPAILPETAGLGDSITLDLGSAEGTPPPAVDWDLTLGDNSIRDRVDPQELSMELSEPGAYALEVNWSNEAGTVAAAPALLTVAEPAAPGVDYAQAAGYFHSASAYVGEPAAVTALTNDGNGGWDLSQVSSGEVITMTPAGVRFNGGRFLQAAGLSSGGIDGVFIVLRMALEHYGSGVAQLFAANPNGGHLALNDNNGTLQARYNDGTSRNISLGSTPYGPDFVAGLEIDTVLKTVRTYMLSGSIVTESPLGMPRVDYATVRIGQAVHGTLKRAALFARPAGGSFAASFEQVIADFLAG</sequence>
<organism evidence="1 2">
    <name type="scientific">Paracoccus thiocyanatus</name>
    <dbReference type="NCBI Taxonomy" id="34006"/>
    <lineage>
        <taxon>Bacteria</taxon>
        <taxon>Pseudomonadati</taxon>
        <taxon>Pseudomonadota</taxon>
        <taxon>Alphaproteobacteria</taxon>
        <taxon>Rhodobacterales</taxon>
        <taxon>Paracoccaceae</taxon>
        <taxon>Paracoccus</taxon>
    </lineage>
</organism>
<accession>A0A1N6ZGL6</accession>
<dbReference type="Proteomes" id="UP000323956">
    <property type="component" value="Unassembled WGS sequence"/>
</dbReference>
<protein>
    <submittedName>
        <fullName evidence="1">Uncharacterized protein</fullName>
    </submittedName>
</protein>
<name>A0A1N6ZGL6_9RHOB</name>
<gene>
    <name evidence="1" type="ORF">SAMN05421641_13426</name>
</gene>